<comment type="subcellular location">
    <subcellularLocation>
        <location evidence="1">Cell envelope</location>
    </subcellularLocation>
    <subcellularLocation>
        <location evidence="2">Cell outer membrane</location>
    </subcellularLocation>
    <subcellularLocation>
        <location evidence="3">Secreted</location>
    </subcellularLocation>
</comment>
<dbReference type="Gene3D" id="2.160.20.10">
    <property type="entry name" value="Single-stranded right-handed beta-helix, Pectin lyase-like"/>
    <property type="match status" value="1"/>
</dbReference>
<accession>X1BYR6</accession>
<sequence>LYCLGSSPKIESCVFSDNMTEGFGGAIFLDDNSSPEIKSCQFTGNTAPIFGGAIYCSLDSNPIIGGTSVSGNYFSGNFAPSGADLSRGCTICNERSQGSAIEFFVESPESEDQDCLRTPVDATYNTFEGYFPSDYYVSLMEEFNLDNCTSELTPVTQDVYVSISGNDQNEGLTWNTAFLTLQHAFSVVYGTESNPVTIHLGAGTYSPAETGELYPLPLLSYVSIAGQDSSTTILNAEHSDRCIYSFSDENITISDLSITGGESTHGAGLTSMGSAFTI</sequence>
<dbReference type="GO" id="GO:0009279">
    <property type="term" value="C:cell outer membrane"/>
    <property type="evidence" value="ECO:0007669"/>
    <property type="project" value="UniProtKB-SubCell"/>
</dbReference>
<dbReference type="AlphaFoldDB" id="X1BYR6"/>
<feature type="non-terminal residue" evidence="8">
    <location>
        <position position="1"/>
    </location>
</feature>
<dbReference type="GO" id="GO:0005576">
    <property type="term" value="C:extracellular region"/>
    <property type="evidence" value="ECO:0007669"/>
    <property type="project" value="UniProtKB-SubCell"/>
</dbReference>
<organism evidence="8">
    <name type="scientific">marine sediment metagenome</name>
    <dbReference type="NCBI Taxonomy" id="412755"/>
    <lineage>
        <taxon>unclassified sequences</taxon>
        <taxon>metagenomes</taxon>
        <taxon>ecological metagenomes</taxon>
    </lineage>
</organism>
<proteinExistence type="predicted"/>
<keyword evidence="5" id="KW-0732">Signal</keyword>
<dbReference type="SUPFAM" id="SSF51126">
    <property type="entry name" value="Pectin lyase-like"/>
    <property type="match status" value="2"/>
</dbReference>
<keyword evidence="7" id="KW-0998">Cell outer membrane</keyword>
<keyword evidence="6" id="KW-0472">Membrane</keyword>
<evidence type="ECO:0000256" key="7">
    <source>
        <dbReference type="ARBA" id="ARBA00023237"/>
    </source>
</evidence>
<name>X1BYR6_9ZZZZ</name>
<evidence type="ECO:0000256" key="1">
    <source>
        <dbReference type="ARBA" id="ARBA00004196"/>
    </source>
</evidence>
<protein>
    <submittedName>
        <fullName evidence="8">Uncharacterized protein</fullName>
    </submittedName>
</protein>
<dbReference type="Pfam" id="PF02415">
    <property type="entry name" value="Chlam_PMP"/>
    <property type="match status" value="2"/>
</dbReference>
<evidence type="ECO:0000256" key="2">
    <source>
        <dbReference type="ARBA" id="ARBA00004442"/>
    </source>
</evidence>
<dbReference type="InterPro" id="IPR003368">
    <property type="entry name" value="POMP_repeat"/>
</dbReference>
<dbReference type="EMBL" id="BART01026708">
    <property type="protein sequence ID" value="GAH00137.1"/>
    <property type="molecule type" value="Genomic_DNA"/>
</dbReference>
<dbReference type="NCBIfam" id="TIGR01376">
    <property type="entry name" value="POMP_repeat"/>
    <property type="match status" value="1"/>
</dbReference>
<reference evidence="8" key="1">
    <citation type="journal article" date="2014" name="Front. Microbiol.">
        <title>High frequency of phylogenetically diverse reductive dehalogenase-homologous genes in deep subseafloor sedimentary metagenomes.</title>
        <authorList>
            <person name="Kawai M."/>
            <person name="Futagami T."/>
            <person name="Toyoda A."/>
            <person name="Takaki Y."/>
            <person name="Nishi S."/>
            <person name="Hori S."/>
            <person name="Arai W."/>
            <person name="Tsubouchi T."/>
            <person name="Morono Y."/>
            <person name="Uchiyama I."/>
            <person name="Ito T."/>
            <person name="Fujiyama A."/>
            <person name="Inagaki F."/>
            <person name="Takami H."/>
        </authorList>
    </citation>
    <scope>NUCLEOTIDE SEQUENCE</scope>
    <source>
        <strain evidence="8">Expedition CK06-06</strain>
    </source>
</reference>
<dbReference type="InterPro" id="IPR012334">
    <property type="entry name" value="Pectin_lyas_fold"/>
</dbReference>
<evidence type="ECO:0000256" key="6">
    <source>
        <dbReference type="ARBA" id="ARBA00023136"/>
    </source>
</evidence>
<gene>
    <name evidence="8" type="ORF">S01H4_47546</name>
</gene>
<evidence type="ECO:0000256" key="5">
    <source>
        <dbReference type="ARBA" id="ARBA00022729"/>
    </source>
</evidence>
<feature type="non-terminal residue" evidence="8">
    <location>
        <position position="278"/>
    </location>
</feature>
<evidence type="ECO:0000313" key="8">
    <source>
        <dbReference type="EMBL" id="GAH00137.1"/>
    </source>
</evidence>
<dbReference type="InterPro" id="IPR011050">
    <property type="entry name" value="Pectin_lyase_fold/virulence"/>
</dbReference>
<evidence type="ECO:0000256" key="4">
    <source>
        <dbReference type="ARBA" id="ARBA00022525"/>
    </source>
</evidence>
<comment type="caution">
    <text evidence="8">The sequence shown here is derived from an EMBL/GenBank/DDBJ whole genome shotgun (WGS) entry which is preliminary data.</text>
</comment>
<evidence type="ECO:0000256" key="3">
    <source>
        <dbReference type="ARBA" id="ARBA00004613"/>
    </source>
</evidence>
<keyword evidence="4" id="KW-0964">Secreted</keyword>